<dbReference type="SMART" id="SM01174">
    <property type="entry name" value="DUF4205"/>
    <property type="match status" value="1"/>
</dbReference>
<comment type="caution">
    <text evidence="5">The sequence shown here is derived from an EMBL/GenBank/DDBJ whole genome shotgun (WGS) entry which is preliminary data.</text>
</comment>
<proteinExistence type="inferred from homology"/>
<evidence type="ECO:0000256" key="1">
    <source>
        <dbReference type="ARBA" id="ARBA00011074"/>
    </source>
</evidence>
<evidence type="ECO:0000313" key="4">
    <source>
        <dbReference type="EMBL" id="KAF4650482.1"/>
    </source>
</evidence>
<reference evidence="6 7" key="1">
    <citation type="submission" date="2020-04" db="EMBL/GenBank/DDBJ databases">
        <title>Perkinsus olseni comparative genomics.</title>
        <authorList>
            <person name="Bogema D.R."/>
        </authorList>
    </citation>
    <scope>NUCLEOTIDE SEQUENCE [LARGE SCALE GENOMIC DNA]</scope>
    <source>
        <strain evidence="4">ATCC PRA-179</strain>
        <strain evidence="5">ATCC PRA-31</strain>
    </source>
</reference>
<dbReference type="PANTHER" id="PTHR12473">
    <property type="entry name" value="UBIQUITIN CARBOXYL-TERMINAL HYDROLASE MINDY-4-RELATED"/>
    <property type="match status" value="1"/>
</dbReference>
<name>A0A7J6KYB6_PEROL</name>
<feature type="region of interest" description="Disordered" evidence="2">
    <location>
        <begin position="32"/>
        <end position="51"/>
    </location>
</feature>
<evidence type="ECO:0000313" key="6">
    <source>
        <dbReference type="Proteomes" id="UP000570595"/>
    </source>
</evidence>
<dbReference type="OrthoDB" id="10263628at2759"/>
<dbReference type="EMBL" id="JABANN010001034">
    <property type="protein sequence ID" value="KAF4651561.1"/>
    <property type="molecule type" value="Genomic_DNA"/>
</dbReference>
<dbReference type="Pfam" id="PF13898">
    <property type="entry name" value="MINDY-3_4_CD"/>
    <property type="match status" value="1"/>
</dbReference>
<evidence type="ECO:0000259" key="3">
    <source>
        <dbReference type="SMART" id="SM01174"/>
    </source>
</evidence>
<sequence>MIIMNSWPPPGRLRRHPFVDAEDAGLQETLRLSMGNGAGPRKETEPLAQPDVEERYPTAEEYAEAKAQLYRAGITPTCDLLMALEKAGEGEDDSWIKSPGCKRLRYGMYYSDLAQFPVKAVPLWWQVENGESQETLPFLVQHGGGPCGVLAALGGFVLRYLIFPEKESGPREDLGTVTAEARTAALIDSMATMMIRCKNQTEETDGYVCALVAASKDDCKGAPTMWRRSVQDIAEYQKLLIQYTGPLLDSQTAIVSFLVSLLLTRGGPEMCRSDMDDPGNVLVGMFGHCSQELVNLCLLGRCVSNVFDGQESLGGGMMLRGVPADIPIVVGYITELEALRYVTVGSRYKNPELPLWVIGSPNHYTLLFSRNLHCVKRNPISVARDKLKDIFDANCTVAGIATVEQADKMILDDIPDDLIPPGSSRAQMVAVVKESALDGSIVLFDSFQSTFCKALFGEARMAEVDSDSRRPSAYTMCLYDGQKPGGPSLREIKVRSAPMDCLVQATPLRVHTATASALLSLP</sequence>
<dbReference type="GO" id="GO:0071108">
    <property type="term" value="P:protein K48-linked deubiquitination"/>
    <property type="evidence" value="ECO:0007669"/>
    <property type="project" value="InterPro"/>
</dbReference>
<dbReference type="EMBL" id="JABAHT010001035">
    <property type="protein sequence ID" value="KAF4650482.1"/>
    <property type="molecule type" value="Genomic_DNA"/>
</dbReference>
<dbReference type="InterPro" id="IPR025257">
    <property type="entry name" value="MINDY-3/4_CD"/>
</dbReference>
<dbReference type="Proteomes" id="UP000572268">
    <property type="component" value="Unassembled WGS sequence"/>
</dbReference>
<comment type="similarity">
    <text evidence="1">Belongs to the MINDY deubiquitinase family. FAM188 subfamily.</text>
</comment>
<accession>A0A7J6KYB6</accession>
<feature type="domain" description="Deubiquitinating enzyme MINDY-3/4 conserved" evidence="3">
    <location>
        <begin position="116"/>
        <end position="436"/>
    </location>
</feature>
<dbReference type="GO" id="GO:1990380">
    <property type="term" value="F:K48-linked deubiquitinase activity"/>
    <property type="evidence" value="ECO:0007669"/>
    <property type="project" value="InterPro"/>
</dbReference>
<protein>
    <recommendedName>
        <fullName evidence="3">Deubiquitinating enzyme MINDY-3/4 conserved domain-containing protein</fullName>
    </recommendedName>
</protein>
<dbReference type="InterPro" id="IPR039785">
    <property type="entry name" value="MINY3/4"/>
</dbReference>
<dbReference type="Proteomes" id="UP000570595">
    <property type="component" value="Unassembled WGS sequence"/>
</dbReference>
<gene>
    <name evidence="5" type="ORF">FOL46_000254</name>
    <name evidence="4" type="ORF">FOZ61_000288</name>
</gene>
<dbReference type="AlphaFoldDB" id="A0A7J6KYB6"/>
<evidence type="ECO:0000313" key="7">
    <source>
        <dbReference type="Proteomes" id="UP000572268"/>
    </source>
</evidence>
<evidence type="ECO:0000313" key="5">
    <source>
        <dbReference type="EMBL" id="KAF4651561.1"/>
    </source>
</evidence>
<dbReference type="GO" id="GO:0006508">
    <property type="term" value="P:proteolysis"/>
    <property type="evidence" value="ECO:0007669"/>
    <property type="project" value="UniProtKB-KW"/>
</dbReference>
<dbReference type="PANTHER" id="PTHR12473:SF8">
    <property type="entry name" value="UBIQUITIN CARBOXYL-TERMINAL HYDROLASE MINDY-4-RELATED"/>
    <property type="match status" value="1"/>
</dbReference>
<dbReference type="GO" id="GO:0004843">
    <property type="term" value="F:cysteine-type deubiquitinase activity"/>
    <property type="evidence" value="ECO:0007669"/>
    <property type="project" value="UniProtKB-EC"/>
</dbReference>
<evidence type="ECO:0000256" key="2">
    <source>
        <dbReference type="SAM" id="MobiDB-lite"/>
    </source>
</evidence>
<organism evidence="5 7">
    <name type="scientific">Perkinsus olseni</name>
    <name type="common">Perkinsus atlanticus</name>
    <dbReference type="NCBI Taxonomy" id="32597"/>
    <lineage>
        <taxon>Eukaryota</taxon>
        <taxon>Sar</taxon>
        <taxon>Alveolata</taxon>
        <taxon>Perkinsozoa</taxon>
        <taxon>Perkinsea</taxon>
        <taxon>Perkinsida</taxon>
        <taxon>Perkinsidae</taxon>
        <taxon>Perkinsus</taxon>
    </lineage>
</organism>